<protein>
    <submittedName>
        <fullName evidence="2">Cell division protein FtsB</fullName>
    </submittedName>
</protein>
<organism evidence="2 3">
    <name type="scientific">Thermoflexibacter ruber</name>
    <dbReference type="NCBI Taxonomy" id="1003"/>
    <lineage>
        <taxon>Bacteria</taxon>
        <taxon>Pseudomonadati</taxon>
        <taxon>Bacteroidota</taxon>
        <taxon>Cytophagia</taxon>
        <taxon>Cytophagales</taxon>
        <taxon>Thermoflexibacteraceae</taxon>
        <taxon>Thermoflexibacter</taxon>
    </lineage>
</organism>
<gene>
    <name evidence="2" type="ORF">SAMN04488541_101354</name>
</gene>
<keyword evidence="2" id="KW-0131">Cell cycle</keyword>
<evidence type="ECO:0000256" key="1">
    <source>
        <dbReference type="SAM" id="Phobius"/>
    </source>
</evidence>
<dbReference type="RefSeq" id="WP_091544055.1">
    <property type="nucleotide sequence ID" value="NZ_FONY01000013.1"/>
</dbReference>
<evidence type="ECO:0000313" key="3">
    <source>
        <dbReference type="Proteomes" id="UP000199513"/>
    </source>
</evidence>
<feature type="transmembrane region" description="Helical" evidence="1">
    <location>
        <begin position="12"/>
        <end position="30"/>
    </location>
</feature>
<keyword evidence="1" id="KW-1133">Transmembrane helix</keyword>
<dbReference type="EMBL" id="FONY01000013">
    <property type="protein sequence ID" value="SFF02827.1"/>
    <property type="molecule type" value="Genomic_DNA"/>
</dbReference>
<accession>A0A1I2FDK4</accession>
<dbReference type="AlphaFoldDB" id="A0A1I2FDK4"/>
<keyword evidence="2" id="KW-0132">Cell division</keyword>
<name>A0A1I2FDK4_9BACT</name>
<reference evidence="2 3" key="1">
    <citation type="submission" date="2016-10" db="EMBL/GenBank/DDBJ databases">
        <authorList>
            <person name="de Groot N.N."/>
        </authorList>
    </citation>
    <scope>NUCLEOTIDE SEQUENCE [LARGE SCALE GENOMIC DNA]</scope>
    <source>
        <strain>GEY</strain>
        <strain evidence="3">DSM 9560</strain>
    </source>
</reference>
<dbReference type="GO" id="GO:0051301">
    <property type="term" value="P:cell division"/>
    <property type="evidence" value="ECO:0007669"/>
    <property type="project" value="UniProtKB-KW"/>
</dbReference>
<dbReference type="InterPro" id="IPR007060">
    <property type="entry name" value="FtsL/DivIC"/>
</dbReference>
<dbReference type="STRING" id="1003.SAMN04488541_101354"/>
<keyword evidence="1" id="KW-0812">Transmembrane</keyword>
<keyword evidence="1" id="KW-0472">Membrane</keyword>
<dbReference type="Pfam" id="PF04977">
    <property type="entry name" value="DivIC"/>
    <property type="match status" value="1"/>
</dbReference>
<dbReference type="Proteomes" id="UP000199513">
    <property type="component" value="Unassembled WGS sequence"/>
</dbReference>
<sequence length="99" mass="12141">MISKLKQLFNRFNNFYLLFLTVFAVWMLFFDGNNIYEQIQTQKKISQLEQDKMYYKESILSLQKEIKELQANPKQLEKFAREKYKMKKPKEDVYVIVEK</sequence>
<evidence type="ECO:0000313" key="2">
    <source>
        <dbReference type="EMBL" id="SFF02827.1"/>
    </source>
</evidence>
<proteinExistence type="predicted"/>
<dbReference type="OrthoDB" id="1467719at2"/>
<keyword evidence="3" id="KW-1185">Reference proteome</keyword>